<gene>
    <name evidence="5" type="ORF">HRJ34_28600</name>
</gene>
<dbReference type="Pfam" id="PF13193">
    <property type="entry name" value="AMP-binding_C"/>
    <property type="match status" value="1"/>
</dbReference>
<dbReference type="SUPFAM" id="SSF56801">
    <property type="entry name" value="Acetyl-CoA synthetase-like"/>
    <property type="match status" value="1"/>
</dbReference>
<evidence type="ECO:0000256" key="2">
    <source>
        <dbReference type="ARBA" id="ARBA00022598"/>
    </source>
</evidence>
<dbReference type="InterPro" id="IPR042099">
    <property type="entry name" value="ANL_N_sf"/>
</dbReference>
<dbReference type="PROSITE" id="PS00455">
    <property type="entry name" value="AMP_BINDING"/>
    <property type="match status" value="1"/>
</dbReference>
<dbReference type="PANTHER" id="PTHR43201">
    <property type="entry name" value="ACYL-COA SYNTHETASE"/>
    <property type="match status" value="1"/>
</dbReference>
<dbReference type="AlphaFoldDB" id="A0A975D908"/>
<evidence type="ECO:0000313" key="5">
    <source>
        <dbReference type="EMBL" id="QTH25008.1"/>
    </source>
</evidence>
<evidence type="ECO:0000313" key="6">
    <source>
        <dbReference type="Proteomes" id="UP000664914"/>
    </source>
</evidence>
<dbReference type="Pfam" id="PF00501">
    <property type="entry name" value="AMP-binding"/>
    <property type="match status" value="1"/>
</dbReference>
<feature type="domain" description="AMP-binding enzyme C-terminal" evidence="4">
    <location>
        <begin position="497"/>
        <end position="571"/>
    </location>
</feature>
<dbReference type="Gene3D" id="3.30.300.30">
    <property type="match status" value="1"/>
</dbReference>
<evidence type="ECO:0000259" key="4">
    <source>
        <dbReference type="Pfam" id="PF13193"/>
    </source>
</evidence>
<dbReference type="EMBL" id="CP059321">
    <property type="protein sequence ID" value="QTH25008.1"/>
    <property type="molecule type" value="Genomic_DNA"/>
</dbReference>
<evidence type="ECO:0000256" key="1">
    <source>
        <dbReference type="ARBA" id="ARBA00006432"/>
    </source>
</evidence>
<feature type="domain" description="AMP-dependent synthetase/ligase" evidence="3">
    <location>
        <begin position="94"/>
        <end position="436"/>
    </location>
</feature>
<organism evidence="5 6">
    <name type="scientific">Rhizorhabdus wittichii</name>
    <dbReference type="NCBI Taxonomy" id="160791"/>
    <lineage>
        <taxon>Bacteria</taxon>
        <taxon>Pseudomonadati</taxon>
        <taxon>Pseudomonadota</taxon>
        <taxon>Alphaproteobacteria</taxon>
        <taxon>Sphingomonadales</taxon>
        <taxon>Sphingomonadaceae</taxon>
        <taxon>Rhizorhabdus</taxon>
    </lineage>
</organism>
<accession>A0A975D908</accession>
<evidence type="ECO:0000259" key="3">
    <source>
        <dbReference type="Pfam" id="PF00501"/>
    </source>
</evidence>
<dbReference type="Proteomes" id="UP000664914">
    <property type="component" value="Plasmid pUPO218"/>
</dbReference>
<dbReference type="GO" id="GO:0006631">
    <property type="term" value="P:fatty acid metabolic process"/>
    <property type="evidence" value="ECO:0007669"/>
    <property type="project" value="TreeGrafter"/>
</dbReference>
<keyword evidence="5" id="KW-0614">Plasmid</keyword>
<dbReference type="InterPro" id="IPR025110">
    <property type="entry name" value="AMP-bd_C"/>
</dbReference>
<comment type="similarity">
    <text evidence="1">Belongs to the ATP-dependent AMP-binding enzyme family.</text>
</comment>
<protein>
    <submittedName>
        <fullName evidence="5">AMP-binding protein</fullName>
    </submittedName>
</protein>
<dbReference type="InterPro" id="IPR045851">
    <property type="entry name" value="AMP-bd_C_sf"/>
</dbReference>
<dbReference type="Gene3D" id="3.40.50.12780">
    <property type="entry name" value="N-terminal domain of ligase-like"/>
    <property type="match status" value="1"/>
</dbReference>
<dbReference type="InterPro" id="IPR020845">
    <property type="entry name" value="AMP-binding_CS"/>
</dbReference>
<reference evidence="5" key="2">
    <citation type="submission" date="2021-04" db="EMBL/GenBank/DDBJ databases">
        <title>Isolation and genomic analysis of the ibuprofen-degrading bacterium Sphingomonas strain MPO218.</title>
        <authorList>
            <person name="Aulestia M."/>
            <person name="Flores A."/>
            <person name="Mangas E.L."/>
            <person name="Perez-Pulido A.J."/>
            <person name="Santero E."/>
            <person name="Camacho E.M."/>
        </authorList>
    </citation>
    <scope>NUCLEOTIDE SEQUENCE</scope>
    <source>
        <strain evidence="5">MPO218</strain>
        <plasmid evidence="5">pUPO218</plasmid>
    </source>
</reference>
<dbReference type="PANTHER" id="PTHR43201:SF5">
    <property type="entry name" value="MEDIUM-CHAIN ACYL-COA LIGASE ACSF2, MITOCHONDRIAL"/>
    <property type="match status" value="1"/>
</dbReference>
<name>A0A975D908_9SPHN</name>
<dbReference type="GO" id="GO:0031956">
    <property type="term" value="F:medium-chain fatty acid-CoA ligase activity"/>
    <property type="evidence" value="ECO:0007669"/>
    <property type="project" value="TreeGrafter"/>
</dbReference>
<dbReference type="InterPro" id="IPR000873">
    <property type="entry name" value="AMP-dep_synth/lig_dom"/>
</dbReference>
<geneLocation type="plasmid" evidence="5 6">
    <name>pUPO218</name>
</geneLocation>
<reference evidence="5" key="1">
    <citation type="submission" date="2020-07" db="EMBL/GenBank/DDBJ databases">
        <authorList>
            <person name="Camacho E."/>
        </authorList>
    </citation>
    <scope>NUCLEOTIDE SEQUENCE</scope>
    <source>
        <strain evidence="5">MPO218</strain>
        <plasmid evidence="5">pUPO218</plasmid>
    </source>
</reference>
<keyword evidence="2" id="KW-0436">Ligase</keyword>
<sequence length="595" mass="65264">MACKSWKRASIAARCPARSCGRASIPIRWRWTRCGKGGPPIWWTHEGAWGEHVPSSPCTGHGDTRRCDGAMTTTDSYTDLDPALRTIGGLWLAALERWPDRAFLRFGEERYTVRQMHDHVLDWIATFDRAGLERGAPVAILMRNCADYVALLIAIGASGRVAVPINAELTGELLAYPLLDSGARLVVVDAEREAMVRSLALEPAPVVIVAGKEADPAATPAPSDAPALFAQRVRDIARSEPSTILYTSGTTGPPKGAVLPQEYFAFLGWSSASSNRFIDGDVVFVVLPLFHINAQASLFGAMLSGIEIALEPKFSAATFWRRVRDTGATHLSLIGLIGNILMQRPPEEFVPDHRVRMAIVIPAPDPVDAFERRFQLEIFSNAYGMTEAPVCPPGRCTQMSRPGFIGQAMDYYDVALADDDDQLLGTEQVGEIVVRPRLPNIMFHEYLGRPEATVAAWRNLWFHTGDLARRDINGDYWFVGRKKECIRRRGENIAPIQIENVVLKLPGLVEAAAVAVPAKLGEDEIKLVVALRDGANLAPDAIWRACAEGLPRHMWPAYVEIVPHLPKNASHRVMRDQLAGLGGPGVWAATTEAAR</sequence>
<proteinExistence type="inferred from homology"/>